<feature type="compositionally biased region" description="Basic and acidic residues" evidence="1">
    <location>
        <begin position="44"/>
        <end position="55"/>
    </location>
</feature>
<accession>A0AA88GZU8</accession>
<evidence type="ECO:0000313" key="4">
    <source>
        <dbReference type="EMBL" id="KAG2394068.1"/>
    </source>
</evidence>
<feature type="compositionally biased region" description="Low complexity" evidence="1">
    <location>
        <begin position="23"/>
        <end position="40"/>
    </location>
</feature>
<organism evidence="4 5">
    <name type="scientific">Naegleria lovaniensis</name>
    <name type="common">Amoeba</name>
    <dbReference type="NCBI Taxonomy" id="51637"/>
    <lineage>
        <taxon>Eukaryota</taxon>
        <taxon>Discoba</taxon>
        <taxon>Heterolobosea</taxon>
        <taxon>Tetramitia</taxon>
        <taxon>Eutetramitia</taxon>
        <taxon>Vahlkampfiidae</taxon>
        <taxon>Naegleria</taxon>
    </lineage>
</organism>
<keyword evidence="2" id="KW-0472">Membrane</keyword>
<proteinExistence type="predicted"/>
<protein>
    <recommendedName>
        <fullName evidence="3">RGS domain-containing protein</fullName>
    </recommendedName>
</protein>
<evidence type="ECO:0000256" key="1">
    <source>
        <dbReference type="SAM" id="MobiDB-lite"/>
    </source>
</evidence>
<dbReference type="PANTHER" id="PTHR10845:SF192">
    <property type="entry name" value="DOUBLE HIT, ISOFORM B"/>
    <property type="match status" value="1"/>
</dbReference>
<name>A0AA88GZU8_NAELO</name>
<dbReference type="InterPro" id="IPR044926">
    <property type="entry name" value="RGS_subdomain_2"/>
</dbReference>
<comment type="caution">
    <text evidence="4">The sequence shown here is derived from an EMBL/GenBank/DDBJ whole genome shotgun (WGS) entry which is preliminary data.</text>
</comment>
<dbReference type="EMBL" id="PYSW02000001">
    <property type="protein sequence ID" value="KAG2394068.1"/>
    <property type="molecule type" value="Genomic_DNA"/>
</dbReference>
<dbReference type="AlphaFoldDB" id="A0AA88GZU8"/>
<keyword evidence="2" id="KW-1133">Transmembrane helix</keyword>
<dbReference type="PROSITE" id="PS50132">
    <property type="entry name" value="RGS"/>
    <property type="match status" value="1"/>
</dbReference>
<gene>
    <name evidence="4" type="ORF">C9374_003832</name>
</gene>
<feature type="domain" description="RGS" evidence="3">
    <location>
        <begin position="903"/>
        <end position="1107"/>
    </location>
</feature>
<feature type="compositionally biased region" description="Polar residues" evidence="1">
    <location>
        <begin position="203"/>
        <end position="215"/>
    </location>
</feature>
<dbReference type="SMART" id="SM00315">
    <property type="entry name" value="RGS"/>
    <property type="match status" value="1"/>
</dbReference>
<feature type="compositionally biased region" description="Low complexity" evidence="1">
    <location>
        <begin position="57"/>
        <end position="70"/>
    </location>
</feature>
<dbReference type="PANTHER" id="PTHR10845">
    <property type="entry name" value="REGULATOR OF G PROTEIN SIGNALING"/>
    <property type="match status" value="1"/>
</dbReference>
<feature type="compositionally biased region" description="Polar residues" evidence="1">
    <location>
        <begin position="1"/>
        <end position="15"/>
    </location>
</feature>
<dbReference type="Gene3D" id="1.10.167.10">
    <property type="entry name" value="Regulator of G-protein Signalling 4, domain 2"/>
    <property type="match status" value="1"/>
</dbReference>
<evidence type="ECO:0000259" key="3">
    <source>
        <dbReference type="PROSITE" id="PS50132"/>
    </source>
</evidence>
<feature type="transmembrane region" description="Helical" evidence="2">
    <location>
        <begin position="681"/>
        <end position="706"/>
    </location>
</feature>
<dbReference type="GeneID" id="68096287"/>
<dbReference type="Proteomes" id="UP000816034">
    <property type="component" value="Unassembled WGS sequence"/>
</dbReference>
<dbReference type="InterPro" id="IPR036305">
    <property type="entry name" value="RGS_sf"/>
</dbReference>
<feature type="compositionally biased region" description="Low complexity" evidence="1">
    <location>
        <begin position="216"/>
        <end position="227"/>
    </location>
</feature>
<reference evidence="4 5" key="1">
    <citation type="journal article" date="2018" name="BMC Genomics">
        <title>The genome of Naegleria lovaniensis, the basis for a comparative approach to unravel pathogenicity factors of the human pathogenic amoeba N. fowleri.</title>
        <authorList>
            <person name="Liechti N."/>
            <person name="Schurch N."/>
            <person name="Bruggmann R."/>
            <person name="Wittwer M."/>
        </authorList>
    </citation>
    <scope>NUCLEOTIDE SEQUENCE [LARGE SCALE GENOMIC DNA]</scope>
    <source>
        <strain evidence="4 5">ATCC 30569</strain>
    </source>
</reference>
<feature type="region of interest" description="Disordered" evidence="1">
    <location>
        <begin position="203"/>
        <end position="253"/>
    </location>
</feature>
<evidence type="ECO:0000256" key="2">
    <source>
        <dbReference type="SAM" id="Phobius"/>
    </source>
</evidence>
<keyword evidence="5" id="KW-1185">Reference proteome</keyword>
<keyword evidence="2" id="KW-0812">Transmembrane</keyword>
<sequence length="1144" mass="128130">MQQSHHQLSPSNNDNNKQEGDFSSHATTSITTSINHSQTSPTNQHDEIKASDNRLDPPSQTSPPTTTTTTFNNDTLESSFSHDQQFDSPTTHSSTLKTSNKAKRLSRMFRAPPALQIPLHHSNNDVSTNRKQVVNNFDYDSPTLLVHSLLNNSMMNGETECKSNIQLHQSHHLQDNSASSSTQTPSFSNHVFHLNLQKLTHSVNNSNPPSMYHQQSMESSSHISSSSFTPRGRSVSALPSAHGSLSARPYTVTPQTTTLNSAVTVKTPRSAHNIENNTSSFGVANTFGGNENVVVGRDNIVRGRSTTNVTTNMMIPRSATTPRQVTFAEFNSSYEPENSSVVPSNPSPISANAILNYSKDETESPRAFPTPIRTNLNSHAFHVYSLPSPSRVLAVRHTNDLESRVEALEKQTTKSPGGLTPRKLVQVAATIKSKLSPRGNMLNISNTTDEFTGLVDEEEEATDLSNQEMEDTNLKGHHVYVDSGDLKNNHFQQLDSSLTTSNSIVGVSVDSNDQQYQPLNIVKSSSDGESILNVSNISDINIEEIASMINKSHQLQTSEDSNNRYDNTAISLSPSYLAPFKNDDMGNSDDSNNLSSCCQSPPTGMELLSSMTKHNNLETTPTHIYSTSDLSTIVPGMKIFSTRVSAGNDMEGKSVTSTHKKKRQVQLHTCCGTIEFSCFRLIALISLIVNIAAFIWLAVLLSMIYINERQEMSGSLLSNTAQNLDLHRERMEHYAKLTALSASCSPFMTQHVNFTLQNQTKNYLEKFESHYEILTKRMDLLLPSLPDYLVKTYNQSMFLQSEQQAMEMVKQGTPLNALQFLESTNYTKNIQDLTMTLIKPMIGYFYQIDQHETSQMLLLSLMGLVVVLAVSAFLVPLIIAIIVCAVNRDSLYLNRLNKANAVMLLDTMQNETLRELFRKHCEQEYASENFTILEKISEYKKLCEKSLEIQLQIYDPDNNNNNEGETSSTTKRKTITAAHTFAFDDSPSPSFRGRRNGGNAGDRDSKRLRNFMFKRQYNEKDMDKVESEKYEVAFEIYTEYLDVHGDKSVNINKKISEQVKEQMDSYAKGTIDVLPDYLFDTVEQEICIVLLDTHHRFKESLAFQRSMKIDKLNRAKLQRKQQARANNGNRLILAKNLSSNPLQN</sequence>
<dbReference type="SUPFAM" id="SSF48097">
    <property type="entry name" value="Regulator of G-protein signaling, RGS"/>
    <property type="match status" value="1"/>
</dbReference>
<feature type="compositionally biased region" description="Polar residues" evidence="1">
    <location>
        <begin position="71"/>
        <end position="99"/>
    </location>
</feature>
<dbReference type="RefSeq" id="XP_044555962.1">
    <property type="nucleotide sequence ID" value="XM_044693404.1"/>
</dbReference>
<feature type="region of interest" description="Disordered" evidence="1">
    <location>
        <begin position="982"/>
        <end position="1005"/>
    </location>
</feature>
<dbReference type="InterPro" id="IPR016137">
    <property type="entry name" value="RGS"/>
</dbReference>
<feature type="transmembrane region" description="Helical" evidence="2">
    <location>
        <begin position="857"/>
        <end position="883"/>
    </location>
</feature>
<evidence type="ECO:0000313" key="5">
    <source>
        <dbReference type="Proteomes" id="UP000816034"/>
    </source>
</evidence>
<feature type="region of interest" description="Disordered" evidence="1">
    <location>
        <begin position="1"/>
        <end position="102"/>
    </location>
</feature>